<evidence type="ECO:0000313" key="3">
    <source>
        <dbReference type="Proteomes" id="UP000660729"/>
    </source>
</evidence>
<reference evidence="2" key="1">
    <citation type="submission" date="2020-04" db="EMBL/GenBank/DDBJ databases">
        <title>Draft genome resource of the tomato pathogen Pseudocercospora fuligena.</title>
        <authorList>
            <person name="Zaccaron A."/>
        </authorList>
    </citation>
    <scope>NUCLEOTIDE SEQUENCE</scope>
    <source>
        <strain evidence="2">PF001</strain>
    </source>
</reference>
<keyword evidence="1" id="KW-0732">Signal</keyword>
<accession>A0A8H6RC75</accession>
<name>A0A8H6RC75_9PEZI</name>
<gene>
    <name evidence="2" type="ORF">HII31_10103</name>
</gene>
<evidence type="ECO:0000313" key="2">
    <source>
        <dbReference type="EMBL" id="KAF7188441.1"/>
    </source>
</evidence>
<feature type="chain" id="PRO_5034362332" evidence="1">
    <location>
        <begin position="25"/>
        <end position="164"/>
    </location>
</feature>
<proteinExistence type="predicted"/>
<dbReference type="Proteomes" id="UP000660729">
    <property type="component" value="Unassembled WGS sequence"/>
</dbReference>
<keyword evidence="3" id="KW-1185">Reference proteome</keyword>
<feature type="signal peptide" evidence="1">
    <location>
        <begin position="1"/>
        <end position="24"/>
    </location>
</feature>
<dbReference type="EMBL" id="JABCIY010000209">
    <property type="protein sequence ID" value="KAF7188441.1"/>
    <property type="molecule type" value="Genomic_DNA"/>
</dbReference>
<organism evidence="2 3">
    <name type="scientific">Pseudocercospora fuligena</name>
    <dbReference type="NCBI Taxonomy" id="685502"/>
    <lineage>
        <taxon>Eukaryota</taxon>
        <taxon>Fungi</taxon>
        <taxon>Dikarya</taxon>
        <taxon>Ascomycota</taxon>
        <taxon>Pezizomycotina</taxon>
        <taxon>Dothideomycetes</taxon>
        <taxon>Dothideomycetidae</taxon>
        <taxon>Mycosphaerellales</taxon>
        <taxon>Mycosphaerellaceae</taxon>
        <taxon>Pseudocercospora</taxon>
    </lineage>
</organism>
<evidence type="ECO:0000256" key="1">
    <source>
        <dbReference type="SAM" id="SignalP"/>
    </source>
</evidence>
<comment type="caution">
    <text evidence="2">The sequence shown here is derived from an EMBL/GenBank/DDBJ whole genome shotgun (WGS) entry which is preliminary data.</text>
</comment>
<protein>
    <submittedName>
        <fullName evidence="2">Uncharacterized protein</fullName>
    </submittedName>
</protein>
<sequence length="164" mass="18582">MVCARNLHLVNVLTATLFIVPGLGLNQRASNDVCVWPFSINFNRYKNLVCHGMGPDQQPPVTGTKMKQNECISWKDDLAFASFVYQFLPYEHTHTPECHGKCTLEVYDDDNCGGRKKKGKKVKDPGAGLKAPIYVVEHAEKGKFGMCQHLWENRGRSIYLYCED</sequence>
<dbReference type="AlphaFoldDB" id="A0A8H6RC75"/>